<reference evidence="2 3" key="1">
    <citation type="journal article" date="2017" name="BMC Genomics">
        <title>Genomic analysis of methanogenic archaea reveals a shift towards energy conservation.</title>
        <authorList>
            <person name="Gilmore S.P."/>
            <person name="Henske J.K."/>
            <person name="Sexton J.A."/>
            <person name="Solomon K.V."/>
            <person name="Seppala S."/>
            <person name="Yoo J.I."/>
            <person name="Huyett L.M."/>
            <person name="Pressman A."/>
            <person name="Cogan J.Z."/>
            <person name="Kivenson V."/>
            <person name="Peng X."/>
            <person name="Tan Y."/>
            <person name="Valentine D.L."/>
            <person name="O'Malley M.A."/>
        </authorList>
    </citation>
    <scope>NUCLEOTIDE SEQUENCE [LARGE SCALE GENOMIC DNA]</scope>
    <source>
        <strain evidence="2 3">MC-15</strain>
    </source>
</reference>
<comment type="caution">
    <text evidence="2">The sequence shown here is derived from an EMBL/GenBank/DDBJ whole genome shotgun (WGS) entry which is preliminary data.</text>
</comment>
<dbReference type="AlphaFoldDB" id="A0A2A2HXL6"/>
<keyword evidence="1" id="KW-1133">Transmembrane helix</keyword>
<organism evidence="2 3">
    <name type="scientific">Methanosarcina spelaei</name>
    <dbReference type="NCBI Taxonomy" id="1036679"/>
    <lineage>
        <taxon>Archaea</taxon>
        <taxon>Methanobacteriati</taxon>
        <taxon>Methanobacteriota</taxon>
        <taxon>Stenosarchaea group</taxon>
        <taxon>Methanomicrobia</taxon>
        <taxon>Methanosarcinales</taxon>
        <taxon>Methanosarcinaceae</taxon>
        <taxon>Methanosarcina</taxon>
    </lineage>
</organism>
<protein>
    <submittedName>
        <fullName evidence="2">Uncharacterized protein</fullName>
    </submittedName>
</protein>
<sequence>MYSNRYLFPWQLFHYYIYLFLYLLCICPVRIQGSIAGHKPSYQGFTLKPDAAKISLSRIPGIKIAEFWIVSPFLKTLSSEKSVFS</sequence>
<dbReference type="Proteomes" id="UP000218164">
    <property type="component" value="Unassembled WGS sequence"/>
</dbReference>
<proteinExistence type="predicted"/>
<keyword evidence="3" id="KW-1185">Reference proteome</keyword>
<keyword evidence="1" id="KW-0812">Transmembrane</keyword>
<gene>
    <name evidence="2" type="ORF">ASJ81_15525</name>
</gene>
<feature type="transmembrane region" description="Helical" evidence="1">
    <location>
        <begin position="12"/>
        <end position="31"/>
    </location>
</feature>
<accession>A0A2A2HXL6</accession>
<keyword evidence="1" id="KW-0472">Membrane</keyword>
<evidence type="ECO:0000256" key="1">
    <source>
        <dbReference type="SAM" id="Phobius"/>
    </source>
</evidence>
<dbReference type="EMBL" id="LMVP01000037">
    <property type="protein sequence ID" value="PAV14003.1"/>
    <property type="molecule type" value="Genomic_DNA"/>
</dbReference>
<evidence type="ECO:0000313" key="3">
    <source>
        <dbReference type="Proteomes" id="UP000218164"/>
    </source>
</evidence>
<evidence type="ECO:0000313" key="2">
    <source>
        <dbReference type="EMBL" id="PAV14003.1"/>
    </source>
</evidence>
<name>A0A2A2HXL6_9EURY</name>